<gene>
    <name evidence="3" type="ORF">HCJ96_01205</name>
</gene>
<evidence type="ECO:0000256" key="1">
    <source>
        <dbReference type="ARBA" id="ARBA00022801"/>
    </source>
</evidence>
<dbReference type="EMBL" id="JAATNW010000001">
    <property type="protein sequence ID" value="NMH58642.1"/>
    <property type="molecule type" value="Genomic_DNA"/>
</dbReference>
<evidence type="ECO:0000313" key="3">
    <source>
        <dbReference type="EMBL" id="NMH58642.1"/>
    </source>
</evidence>
<evidence type="ECO:0000313" key="4">
    <source>
        <dbReference type="Proteomes" id="UP000709336"/>
    </source>
</evidence>
<name>A0ABX1R0P2_9ALTE</name>
<dbReference type="Proteomes" id="UP000709336">
    <property type="component" value="Unassembled WGS sequence"/>
</dbReference>
<dbReference type="Gene3D" id="3.40.50.1820">
    <property type="entry name" value="alpha/beta hydrolase"/>
    <property type="match status" value="1"/>
</dbReference>
<dbReference type="RefSeq" id="WP_169209201.1">
    <property type="nucleotide sequence ID" value="NZ_JAATNW010000001.1"/>
</dbReference>
<organism evidence="3 4">
    <name type="scientific">Alteromonas ponticola</name>
    <dbReference type="NCBI Taxonomy" id="2720613"/>
    <lineage>
        <taxon>Bacteria</taxon>
        <taxon>Pseudomonadati</taxon>
        <taxon>Pseudomonadota</taxon>
        <taxon>Gammaproteobacteria</taxon>
        <taxon>Alteromonadales</taxon>
        <taxon>Alteromonadaceae</taxon>
        <taxon>Alteromonas/Salinimonas group</taxon>
        <taxon>Alteromonas</taxon>
    </lineage>
</organism>
<feature type="domain" description="AB hydrolase-1" evidence="2">
    <location>
        <begin position="19"/>
        <end position="250"/>
    </location>
</feature>
<dbReference type="PANTHER" id="PTHR46118:SF4">
    <property type="entry name" value="PROTEIN ABHD11"/>
    <property type="match status" value="1"/>
</dbReference>
<evidence type="ECO:0000259" key="2">
    <source>
        <dbReference type="Pfam" id="PF12697"/>
    </source>
</evidence>
<dbReference type="Pfam" id="PF12697">
    <property type="entry name" value="Abhydrolase_6"/>
    <property type="match status" value="1"/>
</dbReference>
<dbReference type="PANTHER" id="PTHR46118">
    <property type="entry name" value="PROTEIN ABHD11"/>
    <property type="match status" value="1"/>
</dbReference>
<sequence>MLNHLHAEKHQLDKDAPWLILLHGLFGNLDNLAVIKRHFSSKFNILNIDLPDHGHSVKLDSFSFAQWSQLLSSTLTEHHINTCYVLGHSLGGKLAMQFALAQPHTVAGLIVADIAPVNYPPRHHQVFQGINNVELSNISRRQDADKQLARYIPEAGVRQFLLKSLFQSEDKRWHWRFNVKNLIQHYDAICDWPHSDLTYSGPTLFIKGELSDYLTMQYQDQVLQYFPQSKAQVIQGAGHWLHAEKPQAFNRSVERFLSQQD</sequence>
<dbReference type="InterPro" id="IPR029058">
    <property type="entry name" value="AB_hydrolase_fold"/>
</dbReference>
<keyword evidence="1 3" id="KW-0378">Hydrolase</keyword>
<proteinExistence type="predicted"/>
<accession>A0ABX1R0P2</accession>
<comment type="caution">
    <text evidence="3">The sequence shown here is derived from an EMBL/GenBank/DDBJ whole genome shotgun (WGS) entry which is preliminary data.</text>
</comment>
<reference evidence="3 4" key="1">
    <citation type="submission" date="2020-03" db="EMBL/GenBank/DDBJ databases">
        <title>Alteromonas ponticola sp. nov., isolated from seawater.</title>
        <authorList>
            <person name="Yoon J.-H."/>
            <person name="Kim Y.-O."/>
        </authorList>
    </citation>
    <scope>NUCLEOTIDE SEQUENCE [LARGE SCALE GENOMIC DNA]</scope>
    <source>
        <strain evidence="3 4">MYP5</strain>
    </source>
</reference>
<keyword evidence="4" id="KW-1185">Reference proteome</keyword>
<dbReference type="InterPro" id="IPR000073">
    <property type="entry name" value="AB_hydrolase_1"/>
</dbReference>
<dbReference type="SUPFAM" id="SSF53474">
    <property type="entry name" value="alpha/beta-Hydrolases"/>
    <property type="match status" value="1"/>
</dbReference>
<dbReference type="GO" id="GO:0016787">
    <property type="term" value="F:hydrolase activity"/>
    <property type="evidence" value="ECO:0007669"/>
    <property type="project" value="UniProtKB-KW"/>
</dbReference>
<protein>
    <submittedName>
        <fullName evidence="3">Alpha/beta fold hydrolase</fullName>
    </submittedName>
</protein>